<reference evidence="1 2" key="1">
    <citation type="submission" date="2024-10" db="EMBL/GenBank/DDBJ databases">
        <title>Updated reference genomes for cyclostephanoid diatoms.</title>
        <authorList>
            <person name="Roberts W.R."/>
            <person name="Alverson A.J."/>
        </authorList>
    </citation>
    <scope>NUCLEOTIDE SEQUENCE [LARGE SCALE GENOMIC DNA]</scope>
    <source>
        <strain evidence="1 2">AJA010-31</strain>
    </source>
</reference>
<dbReference type="Proteomes" id="UP001530400">
    <property type="component" value="Unassembled WGS sequence"/>
</dbReference>
<dbReference type="AlphaFoldDB" id="A0ABD3NTJ9"/>
<dbReference type="EMBL" id="JALLPJ020000947">
    <property type="protein sequence ID" value="KAL3779229.1"/>
    <property type="molecule type" value="Genomic_DNA"/>
</dbReference>
<evidence type="ECO:0008006" key="3">
    <source>
        <dbReference type="Google" id="ProtNLM"/>
    </source>
</evidence>
<gene>
    <name evidence="1" type="ORF">ACHAWO_009890</name>
</gene>
<evidence type="ECO:0000313" key="2">
    <source>
        <dbReference type="Proteomes" id="UP001530400"/>
    </source>
</evidence>
<protein>
    <recommendedName>
        <fullName evidence="3">F-box domain-containing protein</fullName>
    </recommendedName>
</protein>
<proteinExistence type="predicted"/>
<sequence length="652" mass="72737">MPLHEYLETKRRQNIRELNATKACHICGSSSRHTGGFSRLVAQDDESVSSQDSDAVAGMRTCGCSGSTWPYSLRVCDMCIKDDATSLTGRIRHCGICGVVACDEDCGVELVECTDAESWNNAGCLECRKFEAFREIDIFKTPPPVSFPYICSENDSIDGPMPRMTRVCTKCLSSFTPWVKYDFVCRRFKCETRLVPSDIAERKRYCLLASSRSPLLKIIPEDGLAAIIDFLGGDELCNLFRTSSNMCLVVERVARARVEAAAYQFPSGPICVSSRKFFMRDNEHAADAQASADPRAEIRRWVYATNENDFGLRAPDDSKTWTGIYHYMEKMTAENYYFDFQSQHDGGAVCRFIAEPMEEKFTFGRTAYTKVGQHLMAIPIPRGITVKGGQVAVFDESRLMNNHIFVSKEVLMLSGEEKQRFIGRIFVPSSGGLTPPTRDILGAVGFLRIHRNRPDGEQGPSATWGQKSNIIEGCLRDDSVFGIEYDPANRSLMVHTFGFTRSNISQSSAILMSADDAASGDDIVLAVELTAKASKEHTLLSIRKCDNEAWTHFLEHLPPETPREELAAVAEVVFMGFDDANANANDVEQGGIIRRIRRRVAARRQEGGMRLRNRAVPNVQNVAQRAYDDEMEVVEVVNMDVGVPQDAGWGRM</sequence>
<organism evidence="1 2">
    <name type="scientific">Cyclotella atomus</name>
    <dbReference type="NCBI Taxonomy" id="382360"/>
    <lineage>
        <taxon>Eukaryota</taxon>
        <taxon>Sar</taxon>
        <taxon>Stramenopiles</taxon>
        <taxon>Ochrophyta</taxon>
        <taxon>Bacillariophyta</taxon>
        <taxon>Coscinodiscophyceae</taxon>
        <taxon>Thalassiosirophycidae</taxon>
        <taxon>Stephanodiscales</taxon>
        <taxon>Stephanodiscaceae</taxon>
        <taxon>Cyclotella</taxon>
    </lineage>
</organism>
<evidence type="ECO:0000313" key="1">
    <source>
        <dbReference type="EMBL" id="KAL3779229.1"/>
    </source>
</evidence>
<accession>A0ABD3NTJ9</accession>
<comment type="caution">
    <text evidence="1">The sequence shown here is derived from an EMBL/GenBank/DDBJ whole genome shotgun (WGS) entry which is preliminary data.</text>
</comment>
<name>A0ABD3NTJ9_9STRA</name>
<keyword evidence="2" id="KW-1185">Reference proteome</keyword>